<dbReference type="AlphaFoldDB" id="A0A1G4KGL1"/>
<feature type="transmembrane region" description="Helical" evidence="8">
    <location>
        <begin position="12"/>
        <end position="30"/>
    </location>
</feature>
<dbReference type="GO" id="GO:0017176">
    <property type="term" value="F:phosphatidylinositol N-acetylglucosaminyltransferase activity"/>
    <property type="evidence" value="ECO:0007669"/>
    <property type="project" value="UniProtKB-UniRule"/>
</dbReference>
<feature type="transmembrane region" description="Helical" evidence="8">
    <location>
        <begin position="62"/>
        <end position="85"/>
    </location>
</feature>
<keyword evidence="6 7" id="KW-0472">Membrane</keyword>
<evidence type="ECO:0000256" key="5">
    <source>
        <dbReference type="ARBA" id="ARBA00022989"/>
    </source>
</evidence>
<comment type="catalytic activity">
    <reaction evidence="7">
        <text>a 1,2-diacyl-sn-glycero-3-phospho-(1D-myo-inositol) + UDP-N-acetyl-alpha-D-glucosamine = a 6-(N-acetyl-alpha-D-glucosaminyl)-1-(1,2-diacyl-sn-glycero-3-phospho)-1D-myo-inositol + UDP + H(+)</text>
        <dbReference type="Rhea" id="RHEA:14789"/>
        <dbReference type="ChEBI" id="CHEBI:15378"/>
        <dbReference type="ChEBI" id="CHEBI:57265"/>
        <dbReference type="ChEBI" id="CHEBI:57705"/>
        <dbReference type="ChEBI" id="CHEBI:57880"/>
        <dbReference type="ChEBI" id="CHEBI:58223"/>
        <dbReference type="EC" id="2.4.1.198"/>
    </reaction>
</comment>
<dbReference type="InterPro" id="IPR016542">
    <property type="entry name" value="PIG-P_GPI19"/>
</dbReference>
<reference evidence="11" key="1">
    <citation type="submission" date="2016-03" db="EMBL/GenBank/DDBJ databases">
        <authorList>
            <person name="Devillers Hugo."/>
        </authorList>
    </citation>
    <scope>NUCLEOTIDE SEQUENCE [LARGE SCALE GENOMIC DNA]</scope>
</reference>
<comment type="pathway">
    <text evidence="2 7">Glycolipid biosynthesis; glycosylphosphatidylinositol-anchor biosynthesis.</text>
</comment>
<evidence type="ECO:0000256" key="1">
    <source>
        <dbReference type="ARBA" id="ARBA00004141"/>
    </source>
</evidence>
<evidence type="ECO:0000256" key="3">
    <source>
        <dbReference type="ARBA" id="ARBA00022502"/>
    </source>
</evidence>
<keyword evidence="4 8" id="KW-0812">Transmembrane</keyword>
<evidence type="ECO:0000256" key="7">
    <source>
        <dbReference type="PIRNR" id="PIRNR008765"/>
    </source>
</evidence>
<keyword evidence="11" id="KW-1185">Reference proteome</keyword>
<dbReference type="PANTHER" id="PTHR46346">
    <property type="entry name" value="PHOSPHATIDYLINOSITOL N-ACETYLGLUCOSAMINYLTRANSFERASE SUBUNIT P"/>
    <property type="match status" value="1"/>
</dbReference>
<name>A0A1G4KGL1_9SACH</name>
<dbReference type="GO" id="GO:0006506">
    <property type="term" value="P:GPI anchor biosynthetic process"/>
    <property type="evidence" value="ECO:0007669"/>
    <property type="project" value="UniProtKB-UniPathway"/>
</dbReference>
<dbReference type="InterPro" id="IPR013717">
    <property type="entry name" value="PIG-P"/>
</dbReference>
<comment type="subcellular location">
    <subcellularLocation>
        <location evidence="7">Endoplasmic reticulum membrane</location>
    </subcellularLocation>
    <subcellularLocation>
        <location evidence="1">Membrane</location>
        <topology evidence="1">Multi-pass membrane protein</topology>
    </subcellularLocation>
</comment>
<dbReference type="Pfam" id="PF08510">
    <property type="entry name" value="PIG-P"/>
    <property type="match status" value="1"/>
</dbReference>
<comment type="subunit">
    <text evidence="7">Component of the phosphatidylinositol N-acetylglucosaminyltransferase (GPI-GlcNAc transferase) complex.</text>
</comment>
<feature type="domain" description="PIG-P" evidence="9">
    <location>
        <begin position="5"/>
        <end position="141"/>
    </location>
</feature>
<dbReference type="PIRSF" id="PIRSF008765">
    <property type="entry name" value="PIG-P_GPI19"/>
    <property type="match status" value="1"/>
</dbReference>
<dbReference type="InterPro" id="IPR052263">
    <property type="entry name" value="GPI_Anchor_Biosynth"/>
</dbReference>
<dbReference type="GO" id="GO:0005789">
    <property type="term" value="C:endoplasmic reticulum membrane"/>
    <property type="evidence" value="ECO:0007669"/>
    <property type="project" value="UniProtKB-SubCell"/>
</dbReference>
<evidence type="ECO:0000256" key="4">
    <source>
        <dbReference type="ARBA" id="ARBA00022692"/>
    </source>
</evidence>
<evidence type="ECO:0000313" key="10">
    <source>
        <dbReference type="EMBL" id="SCV03632.1"/>
    </source>
</evidence>
<organism evidence="10 11">
    <name type="scientific">Lachancea meyersii CBS 8951</name>
    <dbReference type="NCBI Taxonomy" id="1266667"/>
    <lineage>
        <taxon>Eukaryota</taxon>
        <taxon>Fungi</taxon>
        <taxon>Dikarya</taxon>
        <taxon>Ascomycota</taxon>
        <taxon>Saccharomycotina</taxon>
        <taxon>Saccharomycetes</taxon>
        <taxon>Saccharomycetales</taxon>
        <taxon>Saccharomycetaceae</taxon>
        <taxon>Lachancea</taxon>
    </lineage>
</organism>
<accession>A0A1G4KGL1</accession>
<dbReference type="PANTHER" id="PTHR46346:SF1">
    <property type="entry name" value="PHOSPHATIDYLINOSITOL N-ACETYLGLUCOSAMINYLTRANSFERASE SUBUNIT P"/>
    <property type="match status" value="1"/>
</dbReference>
<evidence type="ECO:0000256" key="6">
    <source>
        <dbReference type="ARBA" id="ARBA00023136"/>
    </source>
</evidence>
<evidence type="ECO:0000256" key="2">
    <source>
        <dbReference type="ARBA" id="ARBA00004687"/>
    </source>
</evidence>
<protein>
    <recommendedName>
        <fullName evidence="7">Phosphatidylinositol N-acetylglucosaminyltransferase subunit GPI19</fullName>
        <ecNumber evidence="7">2.4.1.198</ecNumber>
    </recommendedName>
</protein>
<dbReference type="UniPathway" id="UPA00196"/>
<sequence length="144" mass="16628">MASPHREYLGFSQFFAVTFLIWFIVIWSILPDLSLYKNDQPCLRNDVIAFLQELVELLPQRYWIAVIECSVLMGMLFGYLGLLTYNEDVLTVPLNDIRTITDSRANVADPPTYQKFLQDYAYTETSAVLDLPISDVCKLLYESQ</sequence>
<dbReference type="EMBL" id="LT598480">
    <property type="protein sequence ID" value="SCV03632.1"/>
    <property type="molecule type" value="Genomic_DNA"/>
</dbReference>
<evidence type="ECO:0000256" key="8">
    <source>
        <dbReference type="SAM" id="Phobius"/>
    </source>
</evidence>
<evidence type="ECO:0000259" key="9">
    <source>
        <dbReference type="Pfam" id="PF08510"/>
    </source>
</evidence>
<evidence type="ECO:0000313" key="11">
    <source>
        <dbReference type="Proteomes" id="UP000191144"/>
    </source>
</evidence>
<dbReference type="OrthoDB" id="690928at2759"/>
<keyword evidence="5 8" id="KW-1133">Transmembrane helix</keyword>
<proteinExistence type="inferred from homology"/>
<keyword evidence="7" id="KW-0808">Transferase</keyword>
<comment type="similarity">
    <text evidence="7">Belongs to the GPI19 family.</text>
</comment>
<comment type="function">
    <text evidence="7">Part of the complex catalyzing the transfer of N-acetylglucosamine from UDP-N-acetylglucosamine to phosphatidylinositol, the first step of GPI biosynthesis.</text>
</comment>
<dbReference type="Proteomes" id="UP000191144">
    <property type="component" value="Chromosome H"/>
</dbReference>
<keyword evidence="3 7" id="KW-0337">GPI-anchor biosynthesis</keyword>
<dbReference type="EC" id="2.4.1.198" evidence="7"/>
<keyword evidence="7" id="KW-0256">Endoplasmic reticulum</keyword>
<gene>
    <name evidence="10" type="ORF">LAME_0H11980G</name>
</gene>